<comment type="caution">
    <text evidence="6">The sequence shown here is derived from an EMBL/GenBank/DDBJ whole genome shotgun (WGS) entry which is preliminary data.</text>
</comment>
<comment type="similarity">
    <text evidence="1">Belongs to the aspartyl/asparaginyl beta-hydroxylase family.</text>
</comment>
<gene>
    <name evidence="6" type="ORF">CCMP2556_LOCUS21740</name>
</gene>
<keyword evidence="4" id="KW-0732">Signal</keyword>
<dbReference type="InterPro" id="IPR007803">
    <property type="entry name" value="Asp/Arg/Pro-Hydrxlase"/>
</dbReference>
<evidence type="ECO:0000313" key="6">
    <source>
        <dbReference type="EMBL" id="CAK9040361.1"/>
    </source>
</evidence>
<feature type="signal peptide" evidence="4">
    <location>
        <begin position="1"/>
        <end position="15"/>
    </location>
</feature>
<evidence type="ECO:0000256" key="1">
    <source>
        <dbReference type="ARBA" id="ARBA00007730"/>
    </source>
</evidence>
<dbReference type="InterPro" id="IPR051821">
    <property type="entry name" value="Asp/Asn_beta-hydroxylase"/>
</dbReference>
<dbReference type="InterPro" id="IPR027443">
    <property type="entry name" value="IPNS-like_sf"/>
</dbReference>
<dbReference type="Gene3D" id="2.60.120.330">
    <property type="entry name" value="B-lactam Antibiotic, Isopenicillin N Synthase, Chain"/>
    <property type="match status" value="1"/>
</dbReference>
<organism evidence="6 7">
    <name type="scientific">Durusdinium trenchii</name>
    <dbReference type="NCBI Taxonomy" id="1381693"/>
    <lineage>
        <taxon>Eukaryota</taxon>
        <taxon>Sar</taxon>
        <taxon>Alveolata</taxon>
        <taxon>Dinophyceae</taxon>
        <taxon>Suessiales</taxon>
        <taxon>Symbiodiniaceae</taxon>
        <taxon>Durusdinium</taxon>
    </lineage>
</organism>
<sequence>MPVSALLVALGLASSERLDGQCQTPEEMAAELISLRQIRNSRETLADFTKLYTATTNLEWKMRTFYNLKDENDTHDCGGKVDTWQLGCELPRPGNLHDIKSHAYYVGAIRKLHAFPVQVVQSLVASEWYHPGLTSRPVWCLDSCDLPLAQRLNAHFGAVSKELLHFWSLKHELKDHLRGVGAHTTSFDRLIAGNGTWQDVRLWRGRAFDRQLCDRYFRVTCSLVEASPEVWTNPWSHVLISILMPNSWVPFHQGHTNGQLTYHLPVMLPEAGAELALLERGGTLAEQETGILTHPEETTVSWTLGRTLVFDDSFTHAVRYRHAWSEAHSSGGAPRMLLLMRAWHPELEMKERMALREFIRRGGEEEPEGYEWQDLCLTLQITETCCLLRGKWRRETLCIVDIAG</sequence>
<evidence type="ECO:0000256" key="4">
    <source>
        <dbReference type="SAM" id="SignalP"/>
    </source>
</evidence>
<keyword evidence="2" id="KW-0223">Dioxygenase</keyword>
<proteinExistence type="inferred from homology"/>
<evidence type="ECO:0000313" key="7">
    <source>
        <dbReference type="Proteomes" id="UP001642484"/>
    </source>
</evidence>
<reference evidence="6 7" key="1">
    <citation type="submission" date="2024-02" db="EMBL/GenBank/DDBJ databases">
        <authorList>
            <person name="Chen Y."/>
            <person name="Shah S."/>
            <person name="Dougan E. K."/>
            <person name="Thang M."/>
            <person name="Chan C."/>
        </authorList>
    </citation>
    <scope>NUCLEOTIDE SEQUENCE [LARGE SCALE GENOMIC DNA]</scope>
</reference>
<feature type="chain" id="PRO_5047043059" description="Aspartyl/asparaginy/proline hydroxylase domain-containing protein" evidence="4">
    <location>
        <begin position="16"/>
        <end position="404"/>
    </location>
</feature>
<accession>A0ABP0LME7</accession>
<evidence type="ECO:0000256" key="2">
    <source>
        <dbReference type="ARBA" id="ARBA00022964"/>
    </source>
</evidence>
<keyword evidence="7" id="KW-1185">Reference proteome</keyword>
<protein>
    <recommendedName>
        <fullName evidence="5">Aspartyl/asparaginy/proline hydroxylase domain-containing protein</fullName>
    </recommendedName>
</protein>
<evidence type="ECO:0000256" key="3">
    <source>
        <dbReference type="ARBA" id="ARBA00023002"/>
    </source>
</evidence>
<dbReference type="Pfam" id="PF05118">
    <property type="entry name" value="Asp_Arg_Hydrox"/>
    <property type="match status" value="1"/>
</dbReference>
<evidence type="ECO:0000259" key="5">
    <source>
        <dbReference type="Pfam" id="PF05118"/>
    </source>
</evidence>
<dbReference type="Proteomes" id="UP001642484">
    <property type="component" value="Unassembled WGS sequence"/>
</dbReference>
<dbReference type="PANTHER" id="PTHR46332">
    <property type="entry name" value="ASPARTATE BETA-HYDROXYLASE DOMAIN-CONTAINING PROTEIN 2"/>
    <property type="match status" value="1"/>
</dbReference>
<feature type="domain" description="Aspartyl/asparaginy/proline hydroxylase" evidence="5">
    <location>
        <begin position="188"/>
        <end position="345"/>
    </location>
</feature>
<dbReference type="EMBL" id="CAXAMN010013335">
    <property type="protein sequence ID" value="CAK9040361.1"/>
    <property type="molecule type" value="Genomic_DNA"/>
</dbReference>
<dbReference type="PANTHER" id="PTHR46332:SF5">
    <property type="entry name" value="ASPARTATE BETA-HYDROXYLASE DOMAIN CONTAINING 2"/>
    <property type="match status" value="1"/>
</dbReference>
<keyword evidence="3" id="KW-0560">Oxidoreductase</keyword>
<name>A0ABP0LME7_9DINO</name>